<feature type="signal peptide" evidence="2">
    <location>
        <begin position="1"/>
        <end position="22"/>
    </location>
</feature>
<reference evidence="4 5" key="1">
    <citation type="journal article" date="2021" name="Commun. Biol.">
        <title>The genome of Shorea leprosula (Dipterocarpaceae) highlights the ecological relevance of drought in aseasonal tropical rainforests.</title>
        <authorList>
            <person name="Ng K.K.S."/>
            <person name="Kobayashi M.J."/>
            <person name="Fawcett J.A."/>
            <person name="Hatakeyama M."/>
            <person name="Paape T."/>
            <person name="Ng C.H."/>
            <person name="Ang C.C."/>
            <person name="Tnah L.H."/>
            <person name="Lee C.T."/>
            <person name="Nishiyama T."/>
            <person name="Sese J."/>
            <person name="O'Brien M.J."/>
            <person name="Copetti D."/>
            <person name="Mohd Noor M.I."/>
            <person name="Ong R.C."/>
            <person name="Putra M."/>
            <person name="Sireger I.Z."/>
            <person name="Indrioko S."/>
            <person name="Kosugi Y."/>
            <person name="Izuno A."/>
            <person name="Isagi Y."/>
            <person name="Lee S.L."/>
            <person name="Shimizu K.K."/>
        </authorList>
    </citation>
    <scope>NUCLEOTIDE SEQUENCE [LARGE SCALE GENOMIC DNA]</scope>
    <source>
        <strain evidence="4">214</strain>
    </source>
</reference>
<dbReference type="InterPro" id="IPR008972">
    <property type="entry name" value="Cupredoxin"/>
</dbReference>
<dbReference type="Pfam" id="PF02298">
    <property type="entry name" value="Cu_bind_like"/>
    <property type="match status" value="1"/>
</dbReference>
<protein>
    <recommendedName>
        <fullName evidence="3">Phytocyanin domain-containing protein</fullName>
    </recommendedName>
</protein>
<evidence type="ECO:0000313" key="5">
    <source>
        <dbReference type="Proteomes" id="UP001054252"/>
    </source>
</evidence>
<dbReference type="PANTHER" id="PTHR33021">
    <property type="entry name" value="BLUE COPPER PROTEIN"/>
    <property type="match status" value="1"/>
</dbReference>
<comment type="caution">
    <text evidence="4">The sequence shown here is derived from an EMBL/GenBank/DDBJ whole genome shotgun (WGS) entry which is preliminary data.</text>
</comment>
<dbReference type="GO" id="GO:0009055">
    <property type="term" value="F:electron transfer activity"/>
    <property type="evidence" value="ECO:0007669"/>
    <property type="project" value="InterPro"/>
</dbReference>
<dbReference type="AlphaFoldDB" id="A0AAV5KAC4"/>
<dbReference type="GO" id="GO:0005886">
    <property type="term" value="C:plasma membrane"/>
    <property type="evidence" value="ECO:0007669"/>
    <property type="project" value="TreeGrafter"/>
</dbReference>
<dbReference type="Proteomes" id="UP001054252">
    <property type="component" value="Unassembled WGS sequence"/>
</dbReference>
<dbReference type="InterPro" id="IPR003245">
    <property type="entry name" value="Phytocyanin_dom"/>
</dbReference>
<organism evidence="4 5">
    <name type="scientific">Rubroshorea leprosula</name>
    <dbReference type="NCBI Taxonomy" id="152421"/>
    <lineage>
        <taxon>Eukaryota</taxon>
        <taxon>Viridiplantae</taxon>
        <taxon>Streptophyta</taxon>
        <taxon>Embryophyta</taxon>
        <taxon>Tracheophyta</taxon>
        <taxon>Spermatophyta</taxon>
        <taxon>Magnoliopsida</taxon>
        <taxon>eudicotyledons</taxon>
        <taxon>Gunneridae</taxon>
        <taxon>Pentapetalae</taxon>
        <taxon>rosids</taxon>
        <taxon>malvids</taxon>
        <taxon>Malvales</taxon>
        <taxon>Dipterocarpaceae</taxon>
        <taxon>Rubroshorea</taxon>
    </lineage>
</organism>
<feature type="chain" id="PRO_5043327362" description="Phytocyanin domain-containing protein" evidence="2">
    <location>
        <begin position="23"/>
        <end position="200"/>
    </location>
</feature>
<feature type="compositionally biased region" description="Low complexity" evidence="1">
    <location>
        <begin position="142"/>
        <end position="152"/>
    </location>
</feature>
<dbReference type="InterPro" id="IPR039391">
    <property type="entry name" value="Phytocyanin-like"/>
</dbReference>
<dbReference type="PANTHER" id="PTHR33021:SF492">
    <property type="entry name" value="UCLACYANIN 1"/>
    <property type="match status" value="1"/>
</dbReference>
<dbReference type="CDD" id="cd04216">
    <property type="entry name" value="Phytocyanin"/>
    <property type="match status" value="1"/>
</dbReference>
<dbReference type="PROSITE" id="PS51485">
    <property type="entry name" value="PHYTOCYANIN"/>
    <property type="match status" value="1"/>
</dbReference>
<dbReference type="Gene3D" id="2.60.40.420">
    <property type="entry name" value="Cupredoxins - blue copper proteins"/>
    <property type="match status" value="1"/>
</dbReference>
<sequence length="200" mass="21175">MSMLLRMTGLVARAMFMQLTMGANYTVGGAIFQYTPNYDVLEVSKSDYDNCKASNALQTYTDGNTVIPLPSPGKRYFICGTIGHCLQGKKMEVDTMASSATPQPVASPVATPVPVSTTKASTLSPTESPIPIDAVIPPSPSESPSISPSLSPDASVIEFPASFPSPGGLQWPTPTPPSSANKDSFQTCLVWEFGLVAMMF</sequence>
<accession>A0AAV5KAC4</accession>
<evidence type="ECO:0000256" key="2">
    <source>
        <dbReference type="SAM" id="SignalP"/>
    </source>
</evidence>
<evidence type="ECO:0000313" key="4">
    <source>
        <dbReference type="EMBL" id="GKV21333.1"/>
    </source>
</evidence>
<feature type="domain" description="Phytocyanin" evidence="3">
    <location>
        <begin position="1"/>
        <end position="97"/>
    </location>
</feature>
<name>A0AAV5KAC4_9ROSI</name>
<evidence type="ECO:0000259" key="3">
    <source>
        <dbReference type="PROSITE" id="PS51485"/>
    </source>
</evidence>
<keyword evidence="5" id="KW-1185">Reference proteome</keyword>
<gene>
    <name evidence="4" type="ORF">SLEP1_g31320</name>
</gene>
<dbReference type="EMBL" id="BPVZ01000057">
    <property type="protein sequence ID" value="GKV21333.1"/>
    <property type="molecule type" value="Genomic_DNA"/>
</dbReference>
<feature type="region of interest" description="Disordered" evidence="1">
    <location>
        <begin position="97"/>
        <end position="152"/>
    </location>
</feature>
<feature type="compositionally biased region" description="Low complexity" evidence="1">
    <location>
        <begin position="97"/>
        <end position="118"/>
    </location>
</feature>
<proteinExistence type="predicted"/>
<dbReference type="SUPFAM" id="SSF49503">
    <property type="entry name" value="Cupredoxins"/>
    <property type="match status" value="1"/>
</dbReference>
<keyword evidence="2" id="KW-0732">Signal</keyword>
<evidence type="ECO:0000256" key="1">
    <source>
        <dbReference type="SAM" id="MobiDB-lite"/>
    </source>
</evidence>